<proteinExistence type="predicted"/>
<evidence type="ECO:0000313" key="4">
    <source>
        <dbReference type="EMBL" id="PCR89535.1"/>
    </source>
</evidence>
<feature type="transmembrane region" description="Helical" evidence="2">
    <location>
        <begin position="20"/>
        <end position="40"/>
    </location>
</feature>
<feature type="transmembrane region" description="Helical" evidence="2">
    <location>
        <begin position="46"/>
        <end position="66"/>
    </location>
</feature>
<evidence type="ECO:0000313" key="5">
    <source>
        <dbReference type="Proteomes" id="UP000219689"/>
    </source>
</evidence>
<keyword evidence="5" id="KW-1185">Reference proteome</keyword>
<accession>A0A2A5QRV6</accession>
<comment type="caution">
    <text evidence="4">The sequence shown here is derived from an EMBL/GenBank/DDBJ whole genome shotgun (WGS) entry which is preliminary data.</text>
</comment>
<keyword evidence="2" id="KW-1133">Transmembrane helix</keyword>
<dbReference type="InterPro" id="IPR018649">
    <property type="entry name" value="SHOCT"/>
</dbReference>
<dbReference type="Proteomes" id="UP000219689">
    <property type="component" value="Unassembled WGS sequence"/>
</dbReference>
<feature type="compositionally biased region" description="Basic and acidic residues" evidence="1">
    <location>
        <begin position="133"/>
        <end position="155"/>
    </location>
</feature>
<dbReference type="RefSeq" id="WP_097378481.1">
    <property type="nucleotide sequence ID" value="NZ_NXNI01000001.1"/>
</dbReference>
<feature type="region of interest" description="Disordered" evidence="1">
    <location>
        <begin position="70"/>
        <end position="101"/>
    </location>
</feature>
<sequence length="155" mass="17594">MSASEGTDHRRDADDPWTRLRENVVGIVSLLVTAIWLGGLLTGQTWWLPVLVVGYAVVLPVVAILFGDETEGHEWSDESERTESDPTRTDSPSDAGGTRDALETLRERYAAGELTDEQFERKLEQLLGTETVEDAREWTREGNRERSDDREREYE</sequence>
<dbReference type="Pfam" id="PF09851">
    <property type="entry name" value="SHOCT"/>
    <property type="match status" value="1"/>
</dbReference>
<name>A0A2A5QRV6_9EURY</name>
<protein>
    <recommendedName>
        <fullName evidence="3">SHOCT domain-containing protein</fullName>
    </recommendedName>
</protein>
<dbReference type="OrthoDB" id="178074at2157"/>
<dbReference type="AlphaFoldDB" id="A0A2A5QRV6"/>
<feature type="region of interest" description="Disordered" evidence="1">
    <location>
        <begin position="132"/>
        <end position="155"/>
    </location>
</feature>
<feature type="compositionally biased region" description="Basic and acidic residues" evidence="1">
    <location>
        <begin position="70"/>
        <end position="88"/>
    </location>
</feature>
<keyword evidence="2" id="KW-0472">Membrane</keyword>
<feature type="domain" description="SHOCT" evidence="3">
    <location>
        <begin position="100"/>
        <end position="127"/>
    </location>
</feature>
<evidence type="ECO:0000256" key="1">
    <source>
        <dbReference type="SAM" id="MobiDB-lite"/>
    </source>
</evidence>
<dbReference type="EMBL" id="NXNI01000001">
    <property type="protein sequence ID" value="PCR89535.1"/>
    <property type="molecule type" value="Genomic_DNA"/>
</dbReference>
<reference evidence="4 5" key="1">
    <citation type="submission" date="2017-09" db="EMBL/GenBank/DDBJ databases">
        <title>Genome sequences of Natrinema ejinorence JCM 13890T.</title>
        <authorList>
            <person name="Roh S.W."/>
            <person name="Kim Y.B."/>
            <person name="Kim J.Y."/>
        </authorList>
    </citation>
    <scope>NUCLEOTIDE SEQUENCE [LARGE SCALE GENOMIC DNA]</scope>
    <source>
        <strain evidence="4 5">JCM 13890</strain>
    </source>
</reference>
<evidence type="ECO:0000256" key="2">
    <source>
        <dbReference type="SAM" id="Phobius"/>
    </source>
</evidence>
<keyword evidence="2" id="KW-0812">Transmembrane</keyword>
<gene>
    <name evidence="4" type="ORF">CP557_02695</name>
</gene>
<evidence type="ECO:0000259" key="3">
    <source>
        <dbReference type="Pfam" id="PF09851"/>
    </source>
</evidence>
<organism evidence="4 5">
    <name type="scientific">Natrinema ejinorense</name>
    <dbReference type="NCBI Taxonomy" id="373386"/>
    <lineage>
        <taxon>Archaea</taxon>
        <taxon>Methanobacteriati</taxon>
        <taxon>Methanobacteriota</taxon>
        <taxon>Stenosarchaea group</taxon>
        <taxon>Halobacteria</taxon>
        <taxon>Halobacteriales</taxon>
        <taxon>Natrialbaceae</taxon>
        <taxon>Natrinema</taxon>
    </lineage>
</organism>